<dbReference type="InterPro" id="IPR043128">
    <property type="entry name" value="Rev_trsase/Diguanyl_cyclase"/>
</dbReference>
<dbReference type="PANTHER" id="PTHR24559:SF444">
    <property type="entry name" value="REVERSE TRANSCRIPTASE DOMAIN-CONTAINING PROTEIN"/>
    <property type="match status" value="1"/>
</dbReference>
<dbReference type="EMBL" id="QJKJ01007281">
    <property type="protein sequence ID" value="RDX83691.1"/>
    <property type="molecule type" value="Genomic_DNA"/>
</dbReference>
<keyword evidence="3" id="KW-1185">Reference proteome</keyword>
<evidence type="ECO:0000313" key="3">
    <source>
        <dbReference type="Proteomes" id="UP000257109"/>
    </source>
</evidence>
<evidence type="ECO:0000313" key="2">
    <source>
        <dbReference type="EMBL" id="RDX83691.1"/>
    </source>
</evidence>
<dbReference type="CDD" id="cd01647">
    <property type="entry name" value="RT_LTR"/>
    <property type="match status" value="1"/>
</dbReference>
<dbReference type="Gene3D" id="3.10.10.10">
    <property type="entry name" value="HIV Type 1 Reverse Transcriptase, subunit A, domain 1"/>
    <property type="match status" value="1"/>
</dbReference>
<gene>
    <name evidence="2" type="ORF">CR513_35364</name>
</gene>
<dbReference type="PANTHER" id="PTHR24559">
    <property type="entry name" value="TRANSPOSON TY3-I GAG-POL POLYPROTEIN"/>
    <property type="match status" value="1"/>
</dbReference>
<accession>A0A371FZJ0</accession>
<dbReference type="InterPro" id="IPR000477">
    <property type="entry name" value="RT_dom"/>
</dbReference>
<comment type="caution">
    <text evidence="2">The sequence shown here is derived from an EMBL/GenBank/DDBJ whole genome shotgun (WGS) entry which is preliminary data.</text>
</comment>
<dbReference type="Gene3D" id="3.30.70.270">
    <property type="match status" value="1"/>
</dbReference>
<protein>
    <recommendedName>
        <fullName evidence="1">Reverse transcriptase domain-containing protein</fullName>
    </recommendedName>
</protein>
<feature type="non-terminal residue" evidence="2">
    <location>
        <position position="1"/>
    </location>
</feature>
<dbReference type="InterPro" id="IPR043502">
    <property type="entry name" value="DNA/RNA_pol_sf"/>
</dbReference>
<feature type="domain" description="Reverse transcriptase" evidence="1">
    <location>
        <begin position="9"/>
        <end position="83"/>
    </location>
</feature>
<dbReference type="AlphaFoldDB" id="A0A371FZJ0"/>
<dbReference type="OrthoDB" id="1936626at2759"/>
<dbReference type="SUPFAM" id="SSF56672">
    <property type="entry name" value="DNA/RNA polymerases"/>
    <property type="match status" value="1"/>
</dbReference>
<dbReference type="Pfam" id="PF00078">
    <property type="entry name" value="RVT_1"/>
    <property type="match status" value="1"/>
</dbReference>
<name>A0A371FZJ0_MUCPR</name>
<evidence type="ECO:0000259" key="1">
    <source>
        <dbReference type="Pfam" id="PF00078"/>
    </source>
</evidence>
<dbReference type="InterPro" id="IPR053134">
    <property type="entry name" value="RNA-dir_DNA_polymerase"/>
</dbReference>
<organism evidence="2 3">
    <name type="scientific">Mucuna pruriens</name>
    <name type="common">Velvet bean</name>
    <name type="synonym">Dolichos pruriens</name>
    <dbReference type="NCBI Taxonomy" id="157652"/>
    <lineage>
        <taxon>Eukaryota</taxon>
        <taxon>Viridiplantae</taxon>
        <taxon>Streptophyta</taxon>
        <taxon>Embryophyta</taxon>
        <taxon>Tracheophyta</taxon>
        <taxon>Spermatophyta</taxon>
        <taxon>Magnoliopsida</taxon>
        <taxon>eudicotyledons</taxon>
        <taxon>Gunneridae</taxon>
        <taxon>Pentapetalae</taxon>
        <taxon>rosids</taxon>
        <taxon>fabids</taxon>
        <taxon>Fabales</taxon>
        <taxon>Fabaceae</taxon>
        <taxon>Papilionoideae</taxon>
        <taxon>50 kb inversion clade</taxon>
        <taxon>NPAAA clade</taxon>
        <taxon>indigoferoid/millettioid clade</taxon>
        <taxon>Phaseoleae</taxon>
        <taxon>Mucuna</taxon>
    </lineage>
</organism>
<sequence length="128" mass="14209">MDGASSFALLSFMDAYSGYNQIRMYPQDEAKIAFITDSGTFCYKVMSFGLKNAGETYQRLMDKIFKKIIGINVEVYMDDTVVKSIVGLGKSLPSIEEALTQAEPGEMLLRHPGQKFPGIHANREGDRG</sequence>
<proteinExistence type="predicted"/>
<dbReference type="Proteomes" id="UP000257109">
    <property type="component" value="Unassembled WGS sequence"/>
</dbReference>
<reference evidence="2" key="1">
    <citation type="submission" date="2018-05" db="EMBL/GenBank/DDBJ databases">
        <title>Draft genome of Mucuna pruriens seed.</title>
        <authorList>
            <person name="Nnadi N.E."/>
            <person name="Vos R."/>
            <person name="Hasami M.H."/>
            <person name="Devisetty U.K."/>
            <person name="Aguiy J.C."/>
        </authorList>
    </citation>
    <scope>NUCLEOTIDE SEQUENCE [LARGE SCALE GENOMIC DNA]</scope>
    <source>
        <strain evidence="2">JCA_2017</strain>
    </source>
</reference>